<evidence type="ECO:0000256" key="22">
    <source>
        <dbReference type="SAM" id="Phobius"/>
    </source>
</evidence>
<comment type="cofactor">
    <cofactor evidence="1">
        <name>Mn(2+)</name>
        <dbReference type="ChEBI" id="CHEBI:29035"/>
    </cofactor>
</comment>
<dbReference type="InterPro" id="IPR043189">
    <property type="entry name" value="B4GAT1"/>
</dbReference>
<evidence type="ECO:0000256" key="15">
    <source>
        <dbReference type="ARBA" id="ARBA00023211"/>
    </source>
</evidence>
<evidence type="ECO:0000256" key="3">
    <source>
        <dbReference type="ARBA" id="ARBA00004922"/>
    </source>
</evidence>
<dbReference type="GO" id="GO:0000139">
    <property type="term" value="C:Golgi membrane"/>
    <property type="evidence" value="ECO:0007669"/>
    <property type="project" value="UniProtKB-SubCell"/>
</dbReference>
<dbReference type="Pfam" id="PF13896">
    <property type="entry name" value="Glyco_transf_49"/>
    <property type="match status" value="1"/>
</dbReference>
<evidence type="ECO:0000256" key="8">
    <source>
        <dbReference type="ARBA" id="ARBA00022692"/>
    </source>
</evidence>
<evidence type="ECO:0000256" key="14">
    <source>
        <dbReference type="ARBA" id="ARBA00023180"/>
    </source>
</evidence>
<evidence type="ECO:0000256" key="17">
    <source>
        <dbReference type="ARBA" id="ARBA00032175"/>
    </source>
</evidence>
<comment type="pathway">
    <text evidence="3">Protein modification; protein glycosylation.</text>
</comment>
<accession>A0A1J1J723</accession>
<comment type="catalytic activity">
    <reaction evidence="20">
        <text>3-O-[beta-D-Xyl-(1-&gt;4)-Rib-ol-P-Rib-ol-P-3-beta-D-GalNAc-(1-&gt;3)-beta-D-GlcNAc-(1-&gt;4)-(O-6-P-alpha-D-Man)]-Thr-[protein] + UDP-alpha-D-glucuronate = 3-O-[beta-D-GlcA-(1-&gt;3)-beta-D-Xyl-(1-&gt;4)-Rib-ol-P-Rib-ol-P-3-beta-D-GalNAc-(1-&gt;3)-beta-D-GlcNAc-(1-&gt;4)-(O-6-P-alpha-D-Man)]-Thr-[protein] + UDP + H(+)</text>
        <dbReference type="Rhea" id="RHEA:46860"/>
        <dbReference type="Rhea" id="RHEA-COMP:15023"/>
        <dbReference type="Rhea" id="RHEA-COMP:17482"/>
        <dbReference type="ChEBI" id="CHEBI:15378"/>
        <dbReference type="ChEBI" id="CHEBI:58052"/>
        <dbReference type="ChEBI" id="CHEBI:58223"/>
        <dbReference type="ChEBI" id="CHEBI:142405"/>
        <dbReference type="ChEBI" id="CHEBI:177336"/>
    </reaction>
</comment>
<keyword evidence="8 22" id="KW-0812">Transmembrane</keyword>
<comment type="similarity">
    <text evidence="4">Belongs to the glycosyltransferase 49 family.</text>
</comment>
<feature type="region of interest" description="Disordered" evidence="21">
    <location>
        <begin position="444"/>
        <end position="465"/>
    </location>
</feature>
<keyword evidence="6" id="KW-0328">Glycosyltransferase</keyword>
<name>A0A1J1J723_9DIPT</name>
<keyword evidence="9" id="KW-0479">Metal-binding</keyword>
<dbReference type="AlphaFoldDB" id="A0A1J1J723"/>
<dbReference type="GO" id="GO:0046872">
    <property type="term" value="F:metal ion binding"/>
    <property type="evidence" value="ECO:0007669"/>
    <property type="project" value="UniProtKB-KW"/>
</dbReference>
<keyword evidence="11 22" id="KW-1133">Transmembrane helix</keyword>
<evidence type="ECO:0000256" key="2">
    <source>
        <dbReference type="ARBA" id="ARBA00004323"/>
    </source>
</evidence>
<evidence type="ECO:0000256" key="1">
    <source>
        <dbReference type="ARBA" id="ARBA00001936"/>
    </source>
</evidence>
<evidence type="ECO:0000256" key="7">
    <source>
        <dbReference type="ARBA" id="ARBA00022679"/>
    </source>
</evidence>
<dbReference type="PANTHER" id="PTHR46420:SF1">
    <property type="entry name" value="BETA-1,4-GLUCURONYLTRANSFERASE 1"/>
    <property type="match status" value="1"/>
</dbReference>
<evidence type="ECO:0000256" key="13">
    <source>
        <dbReference type="ARBA" id="ARBA00023136"/>
    </source>
</evidence>
<protein>
    <recommendedName>
        <fullName evidence="5">Beta-1,4-glucuronyltransferase 1</fullName>
    </recommendedName>
    <alternativeName>
        <fullName evidence="16">I-beta-1,3-N-acetylglucosaminyltransferase</fullName>
    </alternativeName>
    <alternativeName>
        <fullName evidence="19">N-acetyllactosaminide beta-1,3-N-acetylglucosaminyltransferase</fullName>
    </alternativeName>
    <alternativeName>
        <fullName evidence="17">Poly-N-acetyllactosamine extension enzyme</fullName>
    </alternativeName>
    <alternativeName>
        <fullName evidence="18">UDP-GlcNAc:betaGal beta-1,3-N-acetylglucosaminyltransferase 1</fullName>
    </alternativeName>
</protein>
<evidence type="ECO:0000313" key="23">
    <source>
        <dbReference type="EMBL" id="CRL06689.1"/>
    </source>
</evidence>
<evidence type="ECO:0000256" key="12">
    <source>
        <dbReference type="ARBA" id="ARBA00023034"/>
    </source>
</evidence>
<dbReference type="STRING" id="568069.A0A1J1J723"/>
<evidence type="ECO:0000256" key="11">
    <source>
        <dbReference type="ARBA" id="ARBA00022989"/>
    </source>
</evidence>
<feature type="transmembrane region" description="Helical" evidence="22">
    <location>
        <begin position="12"/>
        <end position="31"/>
    </location>
</feature>
<dbReference type="UniPathway" id="UPA00378"/>
<dbReference type="PANTHER" id="PTHR46420">
    <property type="entry name" value="BETA-1,4-GLUCURONYLTRANSFERASE 1"/>
    <property type="match status" value="1"/>
</dbReference>
<comment type="subcellular location">
    <subcellularLocation>
        <location evidence="2">Golgi apparatus membrane</location>
        <topology evidence="2">Single-pass type II membrane protein</topology>
    </subcellularLocation>
</comment>
<dbReference type="EMBL" id="CVRI01000067">
    <property type="protein sequence ID" value="CRL06689.1"/>
    <property type="molecule type" value="Genomic_DNA"/>
</dbReference>
<keyword evidence="14" id="KW-0325">Glycoprotein</keyword>
<proteinExistence type="inferred from homology"/>
<evidence type="ECO:0000256" key="21">
    <source>
        <dbReference type="SAM" id="MobiDB-lite"/>
    </source>
</evidence>
<dbReference type="GO" id="GO:0035269">
    <property type="term" value="P:protein O-linked glycosylation via mannose"/>
    <property type="evidence" value="ECO:0007669"/>
    <property type="project" value="TreeGrafter"/>
</dbReference>
<gene>
    <name evidence="23" type="ORF">CLUMA_CG019439</name>
</gene>
<keyword evidence="10" id="KW-0735">Signal-anchor</keyword>
<keyword evidence="15" id="KW-0464">Manganese</keyword>
<dbReference type="Proteomes" id="UP000183832">
    <property type="component" value="Unassembled WGS sequence"/>
</dbReference>
<dbReference type="GO" id="GO:0015020">
    <property type="term" value="F:glucuronosyltransferase activity"/>
    <property type="evidence" value="ECO:0007669"/>
    <property type="project" value="InterPro"/>
</dbReference>
<evidence type="ECO:0000256" key="18">
    <source>
        <dbReference type="ARBA" id="ARBA00032181"/>
    </source>
</evidence>
<evidence type="ECO:0000256" key="16">
    <source>
        <dbReference type="ARBA" id="ARBA00030723"/>
    </source>
</evidence>
<keyword evidence="7" id="KW-0808">Transferase</keyword>
<evidence type="ECO:0000256" key="4">
    <source>
        <dbReference type="ARBA" id="ARBA00008539"/>
    </source>
</evidence>
<dbReference type="OrthoDB" id="6479716at2759"/>
<evidence type="ECO:0000256" key="19">
    <source>
        <dbReference type="ARBA" id="ARBA00033291"/>
    </source>
</evidence>
<keyword evidence="12" id="KW-0333">Golgi apparatus</keyword>
<evidence type="ECO:0000256" key="9">
    <source>
        <dbReference type="ARBA" id="ARBA00022723"/>
    </source>
</evidence>
<reference evidence="23 24" key="1">
    <citation type="submission" date="2015-04" db="EMBL/GenBank/DDBJ databases">
        <authorList>
            <person name="Syromyatnikov M.Y."/>
            <person name="Popov V.N."/>
        </authorList>
    </citation>
    <scope>NUCLEOTIDE SEQUENCE [LARGE SCALE GENOMIC DNA]</scope>
</reference>
<evidence type="ECO:0000313" key="24">
    <source>
        <dbReference type="Proteomes" id="UP000183832"/>
    </source>
</evidence>
<keyword evidence="13 22" id="KW-0472">Membrane</keyword>
<organism evidence="23 24">
    <name type="scientific">Clunio marinus</name>
    <dbReference type="NCBI Taxonomy" id="568069"/>
    <lineage>
        <taxon>Eukaryota</taxon>
        <taxon>Metazoa</taxon>
        <taxon>Ecdysozoa</taxon>
        <taxon>Arthropoda</taxon>
        <taxon>Hexapoda</taxon>
        <taxon>Insecta</taxon>
        <taxon>Pterygota</taxon>
        <taxon>Neoptera</taxon>
        <taxon>Endopterygota</taxon>
        <taxon>Diptera</taxon>
        <taxon>Nematocera</taxon>
        <taxon>Chironomoidea</taxon>
        <taxon>Chironomidae</taxon>
        <taxon>Clunio</taxon>
    </lineage>
</organism>
<keyword evidence="24" id="KW-1185">Reference proteome</keyword>
<sequence length="465" mass="53761">MIQTSCRLRNFSIISVLALTVSNVFLTLRLLQVSDCGRFNNDNSVIPRAPVILTPATTCLEYILADSSVNASDRPVFSGLELKLGRWDTRRMFKIFDYGVVGEKFVELSRKLNVTLATQSSIEKIFSLVQVSHHWSGAISATVYAAGDDELYLLQLYLTYLRHCFTTIRERIAFHLVIPKERSPSHLRGIHLSELAKYNCAKPEQTLNEMLKQRSGDTKKWRIKYPYPQNLMRNIARKNCQTYFVFLTDVDIIVSANMNFAEQLDKFLRKAKCSNINNLCAYVIPTFELDERVRFPRNKTDLIRLANKGLARPFHNKVFIYNQYATNFSRWQSDVTETEVKISHAVTNFEFLYEPFFVAPDNNPAHDERFIGYGYTRNTQVYEMFVAGYQFQVLTPLFTIHWGLQNKKGRPAWREHQNNINRKHFEIFKREVFARYHKDPLKMLVPKKPRGPNAGNSNAGGVAVG</sequence>
<evidence type="ECO:0000256" key="10">
    <source>
        <dbReference type="ARBA" id="ARBA00022968"/>
    </source>
</evidence>
<feature type="compositionally biased region" description="Low complexity" evidence="21">
    <location>
        <begin position="451"/>
        <end position="465"/>
    </location>
</feature>
<evidence type="ECO:0000256" key="6">
    <source>
        <dbReference type="ARBA" id="ARBA00022676"/>
    </source>
</evidence>
<evidence type="ECO:0000256" key="20">
    <source>
        <dbReference type="ARBA" id="ARBA00047852"/>
    </source>
</evidence>
<evidence type="ECO:0000256" key="5">
    <source>
        <dbReference type="ARBA" id="ARBA00017962"/>
    </source>
</evidence>